<dbReference type="Proteomes" id="UP000565572">
    <property type="component" value="Unassembled WGS sequence"/>
</dbReference>
<evidence type="ECO:0000313" key="3">
    <source>
        <dbReference type="Proteomes" id="UP000565572"/>
    </source>
</evidence>
<keyword evidence="3" id="KW-1185">Reference proteome</keyword>
<protein>
    <recommendedName>
        <fullName evidence="4">Peptide chain release factor 1 (ERF1)</fullName>
    </recommendedName>
</protein>
<accession>A0A7W5JRY9</accession>
<feature type="compositionally biased region" description="Basic and acidic residues" evidence="1">
    <location>
        <begin position="158"/>
        <end position="170"/>
    </location>
</feature>
<dbReference type="Pfam" id="PF18844">
    <property type="entry name" value="baeRF_family2"/>
    <property type="match status" value="1"/>
</dbReference>
<evidence type="ECO:0000313" key="2">
    <source>
        <dbReference type="EMBL" id="MBB3325230.1"/>
    </source>
</evidence>
<dbReference type="RefSeq" id="WP_183335972.1">
    <property type="nucleotide sequence ID" value="NZ_JACHZG010000001.1"/>
</dbReference>
<gene>
    <name evidence="2" type="ORF">FHX39_000174</name>
</gene>
<feature type="region of interest" description="Disordered" evidence="1">
    <location>
        <begin position="131"/>
        <end position="170"/>
    </location>
</feature>
<dbReference type="InterPro" id="IPR040701">
    <property type="entry name" value="Bact_RF_family2"/>
</dbReference>
<reference evidence="2 3" key="1">
    <citation type="submission" date="2020-08" db="EMBL/GenBank/DDBJ databases">
        <title>Sequencing the genomes of 1000 actinobacteria strains.</title>
        <authorList>
            <person name="Klenk H.-P."/>
        </authorList>
    </citation>
    <scope>NUCLEOTIDE SEQUENCE [LARGE SCALE GENOMIC DNA]</scope>
    <source>
        <strain evidence="2 3">DSM 11053</strain>
    </source>
</reference>
<comment type="caution">
    <text evidence="2">The sequence shown here is derived from an EMBL/GenBank/DDBJ whole genome shotgun (WGS) entry which is preliminary data.</text>
</comment>
<name>A0A7W5JRY9_9ACTN</name>
<organism evidence="2 3">
    <name type="scientific">Microlunatus antarcticus</name>
    <dbReference type="NCBI Taxonomy" id="53388"/>
    <lineage>
        <taxon>Bacteria</taxon>
        <taxon>Bacillati</taxon>
        <taxon>Actinomycetota</taxon>
        <taxon>Actinomycetes</taxon>
        <taxon>Propionibacteriales</taxon>
        <taxon>Propionibacteriaceae</taxon>
        <taxon>Microlunatus</taxon>
    </lineage>
</organism>
<sequence length="373" mass="38295">MKLPALSQVLANDPGPFATAYADVSRVAAAGDDEVTLTARAAHDELVAAGCPTDVAEALQEALGASTHEGGEVARVVVASASGVVFSALVRGRRPQPTTSWGALPDLGPWLADATLVVPFVLARVDHAGGDVSTYSDGASGPLREEQEAGGDSNFLHKTGDDSREGSVEEEWKRSADDVAAEITRQVTAGPSLVLLGGEPDAVSEVRAKLKHLEAEVVELQGGRRNEDGGDAAFDEEIAEALRGQVVAANLDVLAQLKQRLGERAAGSSSRGASGVGEVLDALVVGQVDTLLLDPVAAAETSVTLAEHPGLSIGIIDPGQPLPADQVLVALAALTDADVRIERVGTLGGEPVAALLRWDNTADASTTSSDDLH</sequence>
<dbReference type="AlphaFoldDB" id="A0A7W5JRY9"/>
<dbReference type="EMBL" id="JACHZG010000001">
    <property type="protein sequence ID" value="MBB3325230.1"/>
    <property type="molecule type" value="Genomic_DNA"/>
</dbReference>
<evidence type="ECO:0000256" key="1">
    <source>
        <dbReference type="SAM" id="MobiDB-lite"/>
    </source>
</evidence>
<proteinExistence type="predicted"/>
<evidence type="ECO:0008006" key="4">
    <source>
        <dbReference type="Google" id="ProtNLM"/>
    </source>
</evidence>